<name>A0A559J1J6_9BACL</name>
<organism evidence="3 4">
    <name type="scientific">Paenibacillus agilis</name>
    <dbReference type="NCBI Taxonomy" id="3020863"/>
    <lineage>
        <taxon>Bacteria</taxon>
        <taxon>Bacillati</taxon>
        <taxon>Bacillota</taxon>
        <taxon>Bacilli</taxon>
        <taxon>Bacillales</taxon>
        <taxon>Paenibacillaceae</taxon>
        <taxon>Paenibacillus</taxon>
    </lineage>
</organism>
<dbReference type="SUPFAM" id="SSF53474">
    <property type="entry name" value="alpha/beta-Hydrolases"/>
    <property type="match status" value="1"/>
</dbReference>
<keyword evidence="1" id="KW-0812">Transmembrane</keyword>
<dbReference type="Gene3D" id="3.40.50.1820">
    <property type="entry name" value="alpha/beta hydrolase"/>
    <property type="match status" value="1"/>
</dbReference>
<dbReference type="AlphaFoldDB" id="A0A559J1J6"/>
<reference evidence="3 4" key="1">
    <citation type="submission" date="2019-07" db="EMBL/GenBank/DDBJ databases">
        <authorList>
            <person name="Kim J."/>
        </authorList>
    </citation>
    <scope>NUCLEOTIDE SEQUENCE [LARGE SCALE GENOMIC DNA]</scope>
    <source>
        <strain evidence="3 4">N4</strain>
    </source>
</reference>
<dbReference type="InterPro" id="IPR029058">
    <property type="entry name" value="AB_hydrolase_fold"/>
</dbReference>
<evidence type="ECO:0000259" key="2">
    <source>
        <dbReference type="Pfam" id="PF00561"/>
    </source>
</evidence>
<keyword evidence="1" id="KW-0472">Membrane</keyword>
<accession>A0A559J1J6</accession>
<sequence length="331" mass="37198">MGQAEIVKKRTNTKTKKTLMILLKIVGAIVLAIALFIAIVFTVNIISSKSEQEKIESYGQLVPVDGKNMNVTIQGEGKETVVLLPGYGTAAPALDFKPLIEELSPYYKVVVIEPFGYGLSDGTDKERSTDNIVSEVHEALQYLNIDRYILMGHSIAGIYGLDYVDKYKNEVIAFIGIDSSVPNQSGMDVEFPIETFKLLKKSGFGRLLVKTGASPYDGLPFDDATKEQMEMLALKNMYEPTTLNEMEHIYANFQAAQHLKFPKDLPLLLFVQGNNTDRKDWVSLHEEQAKDSVHGKVMTYDGSHYLHHTRSKEIVENLRTYMKDVTHVKQN</sequence>
<protein>
    <submittedName>
        <fullName evidence="3">Alpha/beta hydrolase</fullName>
    </submittedName>
</protein>
<comment type="caution">
    <text evidence="3">The sequence shown here is derived from an EMBL/GenBank/DDBJ whole genome shotgun (WGS) entry which is preliminary data.</text>
</comment>
<dbReference type="OrthoDB" id="1817159at2"/>
<proteinExistence type="predicted"/>
<feature type="transmembrane region" description="Helical" evidence="1">
    <location>
        <begin position="21"/>
        <end position="46"/>
    </location>
</feature>
<dbReference type="Pfam" id="PF00561">
    <property type="entry name" value="Abhydrolase_1"/>
    <property type="match status" value="1"/>
</dbReference>
<gene>
    <name evidence="3" type="ORF">FPZ44_12250</name>
</gene>
<dbReference type="RefSeq" id="WP_144990557.1">
    <property type="nucleotide sequence ID" value="NZ_VNJK01000001.1"/>
</dbReference>
<feature type="domain" description="AB hydrolase-1" evidence="2">
    <location>
        <begin position="80"/>
        <end position="181"/>
    </location>
</feature>
<keyword evidence="1" id="KW-1133">Transmembrane helix</keyword>
<dbReference type="InterPro" id="IPR050266">
    <property type="entry name" value="AB_hydrolase_sf"/>
</dbReference>
<dbReference type="EMBL" id="VNJK01000001">
    <property type="protein sequence ID" value="TVX93759.1"/>
    <property type="molecule type" value="Genomic_DNA"/>
</dbReference>
<dbReference type="InterPro" id="IPR000073">
    <property type="entry name" value="AB_hydrolase_1"/>
</dbReference>
<keyword evidence="4" id="KW-1185">Reference proteome</keyword>
<dbReference type="PANTHER" id="PTHR43798">
    <property type="entry name" value="MONOACYLGLYCEROL LIPASE"/>
    <property type="match status" value="1"/>
</dbReference>
<dbReference type="Proteomes" id="UP000318102">
    <property type="component" value="Unassembled WGS sequence"/>
</dbReference>
<evidence type="ECO:0000313" key="3">
    <source>
        <dbReference type="EMBL" id="TVX93759.1"/>
    </source>
</evidence>
<dbReference type="GO" id="GO:0016787">
    <property type="term" value="F:hydrolase activity"/>
    <property type="evidence" value="ECO:0007669"/>
    <property type="project" value="UniProtKB-KW"/>
</dbReference>
<keyword evidence="3" id="KW-0378">Hydrolase</keyword>
<evidence type="ECO:0000313" key="4">
    <source>
        <dbReference type="Proteomes" id="UP000318102"/>
    </source>
</evidence>
<evidence type="ECO:0000256" key="1">
    <source>
        <dbReference type="SAM" id="Phobius"/>
    </source>
</evidence>